<sequence length="98" mass="11532">MESYKIMKLRDLDETYIYKTVKLFVDGFHNVITVSKDKEILRQLFYSTIIPDMFYVCLDGEEVIGLLGYGNKQKRAVYFNKEICKKLFGKLKGSLVCW</sequence>
<dbReference type="EMBL" id="LGSS01000008">
    <property type="protein sequence ID" value="KNF08330.1"/>
    <property type="molecule type" value="Genomic_DNA"/>
</dbReference>
<accession>A0A0L0WAI5</accession>
<dbReference type="AlphaFoldDB" id="A0A0L0WAI5"/>
<proteinExistence type="predicted"/>
<dbReference type="RefSeq" id="WP_050355429.1">
    <property type="nucleotide sequence ID" value="NZ_LGSS01000008.1"/>
</dbReference>
<evidence type="ECO:0000313" key="2">
    <source>
        <dbReference type="Proteomes" id="UP000037267"/>
    </source>
</evidence>
<protein>
    <recommendedName>
        <fullName evidence="3">Acetyltransferase</fullName>
    </recommendedName>
</protein>
<evidence type="ECO:0000313" key="1">
    <source>
        <dbReference type="EMBL" id="KNF08330.1"/>
    </source>
</evidence>
<reference evidence="2" key="1">
    <citation type="submission" date="2015-07" db="EMBL/GenBank/DDBJ databases">
        <title>Draft genome sequence of the purine-degrading Gottschalkia purinilyticum DSM 1384 (formerly Clostridium purinilyticum).</title>
        <authorList>
            <person name="Poehlein A."/>
            <person name="Schiel-Bengelsdorf B."/>
            <person name="Bengelsdorf F.R."/>
            <person name="Daniel R."/>
            <person name="Duerre P."/>
        </authorList>
    </citation>
    <scope>NUCLEOTIDE SEQUENCE [LARGE SCALE GENOMIC DNA]</scope>
    <source>
        <strain evidence="2">DSM 1384</strain>
    </source>
</reference>
<gene>
    <name evidence="1" type="ORF">CLPU_8c00950</name>
</gene>
<dbReference type="OrthoDB" id="9799092at2"/>
<keyword evidence="2" id="KW-1185">Reference proteome</keyword>
<comment type="caution">
    <text evidence="1">The sequence shown here is derived from an EMBL/GenBank/DDBJ whole genome shotgun (WGS) entry which is preliminary data.</text>
</comment>
<name>A0A0L0WAI5_GOTPU</name>
<dbReference type="STRING" id="1503.CLPU_8c00950"/>
<evidence type="ECO:0008006" key="3">
    <source>
        <dbReference type="Google" id="ProtNLM"/>
    </source>
</evidence>
<organism evidence="1 2">
    <name type="scientific">Gottschalkia purinilytica</name>
    <name type="common">Clostridium purinilyticum</name>
    <dbReference type="NCBI Taxonomy" id="1503"/>
    <lineage>
        <taxon>Bacteria</taxon>
        <taxon>Bacillati</taxon>
        <taxon>Bacillota</taxon>
        <taxon>Tissierellia</taxon>
        <taxon>Tissierellales</taxon>
        <taxon>Gottschalkiaceae</taxon>
        <taxon>Gottschalkia</taxon>
    </lineage>
</organism>
<dbReference type="Proteomes" id="UP000037267">
    <property type="component" value="Unassembled WGS sequence"/>
</dbReference>